<comment type="caution">
    <text evidence="6">The sequence shown here is derived from an EMBL/GenBank/DDBJ whole genome shotgun (WGS) entry which is preliminary data.</text>
</comment>
<dbReference type="InterPro" id="IPR010559">
    <property type="entry name" value="Sig_transdc_His_kin_internal"/>
</dbReference>
<comment type="catalytic activity">
    <reaction evidence="1">
        <text>ATP + protein L-histidine = ADP + protein N-phospho-L-histidine.</text>
        <dbReference type="EC" id="2.7.13.3"/>
    </reaction>
</comment>
<keyword evidence="4" id="KW-1133">Transmembrane helix</keyword>
<evidence type="ECO:0000313" key="7">
    <source>
        <dbReference type="Proteomes" id="UP000295357"/>
    </source>
</evidence>
<dbReference type="EMBL" id="SNXE01000014">
    <property type="protein sequence ID" value="TDP04540.1"/>
    <property type="molecule type" value="Genomic_DNA"/>
</dbReference>
<dbReference type="InterPro" id="IPR004358">
    <property type="entry name" value="Sig_transdc_His_kin-like_C"/>
</dbReference>
<sequence length="368" mass="40140">MPPSSRLALVQIFNLRTIALVFYLCLGMALSRALGWYVPGAPLSEWLYTTVRFTRQSLITGMSLLAAVALVEAWLARPGASPGRHALLRALALFLGAAFGTVARHLLVRLSEGNVHWKWGWALSTCLLWTLLGGVAYSLWQAARAERLARQQLQEAARSQEALQAQQLQAQLSALNAQIEPHFLFNTLANVKRLYETAPERGRDMLLSLIAYLRAALPSMRRGESTLGQELELVRNYLSILQMRMGARLRFEIEAEPQLMDTSLPPMVLPTLVENAIKHGLSPLPEGGTIHIRARHHEAGLLLEVHDNGQGFAASGGSGVGLANTRARLAALFGDRASLELEAAQPRGVVARLRLPLPAPKPVSGAAT</sequence>
<evidence type="ECO:0000256" key="3">
    <source>
        <dbReference type="SAM" id="Coils"/>
    </source>
</evidence>
<accession>A0A4R6MV43</accession>
<evidence type="ECO:0000259" key="5">
    <source>
        <dbReference type="SMART" id="SM00387"/>
    </source>
</evidence>
<evidence type="ECO:0000256" key="4">
    <source>
        <dbReference type="SAM" id="Phobius"/>
    </source>
</evidence>
<dbReference type="GO" id="GO:0000155">
    <property type="term" value="F:phosphorelay sensor kinase activity"/>
    <property type="evidence" value="ECO:0007669"/>
    <property type="project" value="InterPro"/>
</dbReference>
<keyword evidence="4" id="KW-0812">Transmembrane</keyword>
<dbReference type="GO" id="GO:0016020">
    <property type="term" value="C:membrane"/>
    <property type="evidence" value="ECO:0007669"/>
    <property type="project" value="InterPro"/>
</dbReference>
<feature type="domain" description="Histidine kinase/HSP90-like ATPase" evidence="5">
    <location>
        <begin position="260"/>
        <end position="359"/>
    </location>
</feature>
<dbReference type="SUPFAM" id="SSF55874">
    <property type="entry name" value="ATPase domain of HSP90 chaperone/DNA topoisomerase II/histidine kinase"/>
    <property type="match status" value="1"/>
</dbReference>
<evidence type="ECO:0000256" key="1">
    <source>
        <dbReference type="ARBA" id="ARBA00000085"/>
    </source>
</evidence>
<dbReference type="SMART" id="SM00387">
    <property type="entry name" value="HATPase_c"/>
    <property type="match status" value="1"/>
</dbReference>
<organism evidence="6 7">
    <name type="scientific">Roseateles asaccharophilus</name>
    <dbReference type="NCBI Taxonomy" id="582607"/>
    <lineage>
        <taxon>Bacteria</taxon>
        <taxon>Pseudomonadati</taxon>
        <taxon>Pseudomonadota</taxon>
        <taxon>Betaproteobacteria</taxon>
        <taxon>Burkholderiales</taxon>
        <taxon>Sphaerotilaceae</taxon>
        <taxon>Roseateles</taxon>
    </lineage>
</organism>
<keyword evidence="6" id="KW-0418">Kinase</keyword>
<proteinExistence type="predicted"/>
<feature type="transmembrane region" description="Helical" evidence="4">
    <location>
        <begin position="87"/>
        <end position="107"/>
    </location>
</feature>
<name>A0A4R6MV43_9BURK</name>
<dbReference type="Pfam" id="PF02518">
    <property type="entry name" value="HATPase_c"/>
    <property type="match status" value="1"/>
</dbReference>
<feature type="coiled-coil region" evidence="3">
    <location>
        <begin position="142"/>
        <end position="178"/>
    </location>
</feature>
<feature type="transmembrane region" description="Helical" evidence="4">
    <location>
        <begin position="119"/>
        <end position="140"/>
    </location>
</feature>
<evidence type="ECO:0000256" key="2">
    <source>
        <dbReference type="ARBA" id="ARBA00012438"/>
    </source>
</evidence>
<keyword evidence="7" id="KW-1185">Reference proteome</keyword>
<dbReference type="Gene3D" id="3.30.565.10">
    <property type="entry name" value="Histidine kinase-like ATPase, C-terminal domain"/>
    <property type="match status" value="1"/>
</dbReference>
<dbReference type="RefSeq" id="WP_162849595.1">
    <property type="nucleotide sequence ID" value="NZ_JAUFPJ010000012.1"/>
</dbReference>
<dbReference type="PANTHER" id="PTHR34220">
    <property type="entry name" value="SENSOR HISTIDINE KINASE YPDA"/>
    <property type="match status" value="1"/>
</dbReference>
<gene>
    <name evidence="6" type="ORF">DFR39_11429</name>
</gene>
<keyword evidence="6" id="KW-0808">Transferase</keyword>
<dbReference type="PANTHER" id="PTHR34220:SF9">
    <property type="entry name" value="SIGNAL TRANSDUCTION HISTIDINE KINASE INTERNAL REGION DOMAIN-CONTAINING PROTEIN"/>
    <property type="match status" value="1"/>
</dbReference>
<protein>
    <recommendedName>
        <fullName evidence="2">histidine kinase</fullName>
        <ecNumber evidence="2">2.7.13.3</ecNumber>
    </recommendedName>
</protein>
<dbReference type="InterPro" id="IPR003594">
    <property type="entry name" value="HATPase_dom"/>
</dbReference>
<dbReference type="PRINTS" id="PR00344">
    <property type="entry name" value="BCTRLSENSOR"/>
</dbReference>
<dbReference type="EC" id="2.7.13.3" evidence="2"/>
<dbReference type="InterPro" id="IPR036890">
    <property type="entry name" value="HATPase_C_sf"/>
</dbReference>
<keyword evidence="3" id="KW-0175">Coiled coil</keyword>
<evidence type="ECO:0000313" key="6">
    <source>
        <dbReference type="EMBL" id="TDP04540.1"/>
    </source>
</evidence>
<dbReference type="AlphaFoldDB" id="A0A4R6MV43"/>
<dbReference type="Pfam" id="PF06580">
    <property type="entry name" value="His_kinase"/>
    <property type="match status" value="1"/>
</dbReference>
<feature type="transmembrane region" description="Helical" evidence="4">
    <location>
        <begin position="20"/>
        <end position="38"/>
    </location>
</feature>
<keyword evidence="4" id="KW-0472">Membrane</keyword>
<dbReference type="Proteomes" id="UP000295357">
    <property type="component" value="Unassembled WGS sequence"/>
</dbReference>
<dbReference type="InterPro" id="IPR050640">
    <property type="entry name" value="Bact_2-comp_sensor_kinase"/>
</dbReference>
<reference evidence="6 7" key="1">
    <citation type="submission" date="2019-03" db="EMBL/GenBank/DDBJ databases">
        <title>Genomic Encyclopedia of Type Strains, Phase IV (KMG-IV): sequencing the most valuable type-strain genomes for metagenomic binning, comparative biology and taxonomic classification.</title>
        <authorList>
            <person name="Goeker M."/>
        </authorList>
    </citation>
    <scope>NUCLEOTIDE SEQUENCE [LARGE SCALE GENOMIC DNA]</scope>
    <source>
        <strain evidence="6 7">DSM 25082</strain>
    </source>
</reference>
<feature type="transmembrane region" description="Helical" evidence="4">
    <location>
        <begin position="58"/>
        <end position="75"/>
    </location>
</feature>